<proteinExistence type="inferred from homology"/>
<gene>
    <name evidence="3" type="ORF">JD292_03205</name>
</gene>
<dbReference type="EMBL" id="JAEHOI010000002">
    <property type="protein sequence ID" value="MBK0421089.1"/>
    <property type="molecule type" value="Genomic_DNA"/>
</dbReference>
<accession>A0A934QDA4</accession>
<dbReference type="AlphaFoldDB" id="A0A934QDA4"/>
<dbReference type="Gene3D" id="3.30.70.1060">
    <property type="entry name" value="Dimeric alpha+beta barrel"/>
    <property type="match status" value="1"/>
</dbReference>
<organism evidence="3 4">
    <name type="scientific">Leucobacter edaphi</name>
    <dbReference type="NCBI Taxonomy" id="2796472"/>
    <lineage>
        <taxon>Bacteria</taxon>
        <taxon>Bacillati</taxon>
        <taxon>Actinomycetota</taxon>
        <taxon>Actinomycetes</taxon>
        <taxon>Micrococcales</taxon>
        <taxon>Microbacteriaceae</taxon>
        <taxon>Leucobacter</taxon>
    </lineage>
</organism>
<dbReference type="Proteomes" id="UP000618733">
    <property type="component" value="Unassembled WGS sequence"/>
</dbReference>
<dbReference type="SUPFAM" id="SSF54909">
    <property type="entry name" value="Dimeric alpha+beta barrel"/>
    <property type="match status" value="1"/>
</dbReference>
<feature type="domain" description="YCII-related" evidence="2">
    <location>
        <begin position="17"/>
        <end position="104"/>
    </location>
</feature>
<dbReference type="InterPro" id="IPR011008">
    <property type="entry name" value="Dimeric_a/b-barrel"/>
</dbReference>
<reference evidence="3" key="1">
    <citation type="submission" date="2020-12" db="EMBL/GenBank/DDBJ databases">
        <title>Leucobacter sp. CAS2, isolated from Chromium sludge.</title>
        <authorList>
            <person name="Xu Z."/>
        </authorList>
    </citation>
    <scope>NUCLEOTIDE SEQUENCE</scope>
    <source>
        <strain evidence="3">CSA2</strain>
    </source>
</reference>
<evidence type="ECO:0000259" key="2">
    <source>
        <dbReference type="Pfam" id="PF03795"/>
    </source>
</evidence>
<evidence type="ECO:0000313" key="3">
    <source>
        <dbReference type="EMBL" id="MBK0421089.1"/>
    </source>
</evidence>
<comment type="caution">
    <text evidence="3">The sequence shown here is derived from an EMBL/GenBank/DDBJ whole genome shotgun (WGS) entry which is preliminary data.</text>
</comment>
<evidence type="ECO:0000313" key="4">
    <source>
        <dbReference type="Proteomes" id="UP000618733"/>
    </source>
</evidence>
<dbReference type="InterPro" id="IPR005545">
    <property type="entry name" value="YCII"/>
</dbReference>
<name>A0A934QDA4_9MICO</name>
<sequence length="125" mass="13638">MPKYAMLKHYRGAPPMANDGPRTAEEWEAHVAHMNELMDRLRATGEFVSTTALAEAASWVRFDGPGRPPRELGPVAEEKALTAGWLVVDVASRDRALEIAAELSAGPGADGLPDGEWLEFRQVLD</sequence>
<comment type="similarity">
    <text evidence="1">Belongs to the YciI family.</text>
</comment>
<dbReference type="Pfam" id="PF03795">
    <property type="entry name" value="YCII"/>
    <property type="match status" value="1"/>
</dbReference>
<evidence type="ECO:0000256" key="1">
    <source>
        <dbReference type="ARBA" id="ARBA00007689"/>
    </source>
</evidence>
<dbReference type="RefSeq" id="WP_200131279.1">
    <property type="nucleotide sequence ID" value="NZ_JAEHOI010000002.1"/>
</dbReference>
<protein>
    <recommendedName>
        <fullName evidence="2">YCII-related domain-containing protein</fullName>
    </recommendedName>
</protein>
<keyword evidence="4" id="KW-1185">Reference proteome</keyword>